<organism evidence="1">
    <name type="scientific">Aquipseudomonas alcaligenes</name>
    <name type="common">Pseudomonas alcaligenes</name>
    <dbReference type="NCBI Taxonomy" id="43263"/>
    <lineage>
        <taxon>Bacteria</taxon>
        <taxon>Pseudomonadati</taxon>
        <taxon>Pseudomonadota</taxon>
        <taxon>Gammaproteobacteria</taxon>
        <taxon>Pseudomonadales</taxon>
        <taxon>Pseudomonadaceae</taxon>
        <taxon>Aquipseudomonas</taxon>
    </lineage>
</organism>
<sequence>MKVTPYIDILGAPFGALQEAVLTAFGAPMSERVNRLNQSELTYKDVTFRFSPQPEGKLIEATVCSEFFQIKGCNISPNHMREISFRELGFVVAKLDIDSFVAQGFIVSPKFGLAFDPNDECALTVFSRSELAEWQRLA</sequence>
<accession>Q939E3</accession>
<protein>
    <submittedName>
        <fullName evidence="1">Ypar30</fullName>
    </submittedName>
</protein>
<evidence type="ECO:0000313" key="1">
    <source>
        <dbReference type="EMBL" id="AAK73315.1"/>
    </source>
</evidence>
<reference evidence="1" key="1">
    <citation type="journal article" date="2001" name="Mol. Microbiol.">
        <title>Discovery and distribution of super-integrons among pseudomonads.</title>
        <authorList>
            <person name="Vaisvila R."/>
            <person name="Morgan R.D."/>
            <person name="Posfai J."/>
            <person name="Raleigh E.A."/>
        </authorList>
    </citation>
    <scope>NUCLEOTIDE SEQUENCE</scope>
    <source>
        <strain evidence="1">ATCC 55044</strain>
    </source>
</reference>
<dbReference type="AlphaFoldDB" id="Q939E3"/>
<name>Q939E3_AQUAC</name>
<proteinExistence type="predicted"/>
<dbReference type="EMBL" id="AY038186">
    <property type="protein sequence ID" value="AAK73315.1"/>
    <property type="molecule type" value="Genomic_DNA"/>
</dbReference>